<feature type="domain" description="Tyr recombinase" evidence="4">
    <location>
        <begin position="211"/>
        <end position="394"/>
    </location>
</feature>
<dbReference type="GO" id="GO:0003677">
    <property type="term" value="F:DNA binding"/>
    <property type="evidence" value="ECO:0007669"/>
    <property type="project" value="UniProtKB-KW"/>
</dbReference>
<reference evidence="5" key="2">
    <citation type="submission" date="2021-04" db="EMBL/GenBank/DDBJ databases">
        <authorList>
            <person name="Gilroy R."/>
        </authorList>
    </citation>
    <scope>NUCLEOTIDE SEQUENCE</scope>
    <source>
        <strain evidence="5">ChiBcec15-1070</strain>
    </source>
</reference>
<dbReference type="InterPro" id="IPR050090">
    <property type="entry name" value="Tyrosine_recombinase_XerCD"/>
</dbReference>
<proteinExistence type="inferred from homology"/>
<dbReference type="EMBL" id="DXHL01000012">
    <property type="protein sequence ID" value="HIW10306.1"/>
    <property type="molecule type" value="Genomic_DNA"/>
</dbReference>
<evidence type="ECO:0000313" key="5">
    <source>
        <dbReference type="EMBL" id="HIW10306.1"/>
    </source>
</evidence>
<dbReference type="Pfam" id="PF00589">
    <property type="entry name" value="Phage_integrase"/>
    <property type="match status" value="1"/>
</dbReference>
<dbReference type="InterPro" id="IPR010998">
    <property type="entry name" value="Integrase_recombinase_N"/>
</dbReference>
<dbReference type="InterPro" id="IPR013762">
    <property type="entry name" value="Integrase-like_cat_sf"/>
</dbReference>
<dbReference type="GO" id="GO:0015074">
    <property type="term" value="P:DNA integration"/>
    <property type="evidence" value="ECO:0007669"/>
    <property type="project" value="InterPro"/>
</dbReference>
<dbReference type="InterPro" id="IPR025269">
    <property type="entry name" value="SAM-like_dom"/>
</dbReference>
<dbReference type="InterPro" id="IPR002104">
    <property type="entry name" value="Integrase_catalytic"/>
</dbReference>
<dbReference type="GO" id="GO:0006310">
    <property type="term" value="P:DNA recombination"/>
    <property type="evidence" value="ECO:0007669"/>
    <property type="project" value="UniProtKB-KW"/>
</dbReference>
<keyword evidence="3" id="KW-0233">DNA recombination</keyword>
<evidence type="ECO:0000256" key="3">
    <source>
        <dbReference type="ARBA" id="ARBA00023172"/>
    </source>
</evidence>
<name>A0A9D1TXF3_9BACT</name>
<dbReference type="Gene3D" id="1.10.150.130">
    <property type="match status" value="1"/>
</dbReference>
<dbReference type="Proteomes" id="UP000823926">
    <property type="component" value="Unassembled WGS sequence"/>
</dbReference>
<gene>
    <name evidence="5" type="ORF">H9888_02280</name>
</gene>
<protein>
    <submittedName>
        <fullName evidence="5">Site-specific integrase</fullName>
    </submittedName>
</protein>
<dbReference type="PANTHER" id="PTHR30349">
    <property type="entry name" value="PHAGE INTEGRASE-RELATED"/>
    <property type="match status" value="1"/>
</dbReference>
<dbReference type="InterPro" id="IPR011010">
    <property type="entry name" value="DNA_brk_join_enz"/>
</dbReference>
<dbReference type="CDD" id="cd01185">
    <property type="entry name" value="INTN1_C_like"/>
    <property type="match status" value="1"/>
</dbReference>
<organism evidence="5 6">
    <name type="scientific">Candidatus Rikenella faecigallinarum</name>
    <dbReference type="NCBI Taxonomy" id="2838745"/>
    <lineage>
        <taxon>Bacteria</taxon>
        <taxon>Pseudomonadati</taxon>
        <taxon>Bacteroidota</taxon>
        <taxon>Bacteroidia</taxon>
        <taxon>Bacteroidales</taxon>
        <taxon>Rikenellaceae</taxon>
        <taxon>Rikenella</taxon>
    </lineage>
</organism>
<evidence type="ECO:0000256" key="2">
    <source>
        <dbReference type="ARBA" id="ARBA00023125"/>
    </source>
</evidence>
<sequence>MATIQVILKRKSTAHLLAIQVRHRGKSKLLISKHQVPPAAFSEQRMRVQTLTGSLNRNAAARINDTLERTCALLQERITLLEACGLPFSVDDLCDGIHFQGETSPTDLFSFFRLQIALKAAKHKYASSQLYTAAMHALQQYTGAARYAFSSLTRESITGYIEYLRLRNLAPGTISKYLAILHTICLRAACHGTKINREQLFSGLHPMVGRTAKRAVDKSVLSRIFHLDLSDKPTLKYASDLFLFSFFAQGMSLVDILHLRHTNIQHGQIRYTRAKCGTRICLGITPQMQQIIERYQENGSEDNYIFPTLRGVAKGSNKEYKVYRATNRALRKISNLLHLEVPLTTYVARHTWATNAKKSHIPIPIIQEALGHTSIRTTEIYLQQFETQIIDRINERITRL</sequence>
<accession>A0A9D1TXF3</accession>
<dbReference type="AlphaFoldDB" id="A0A9D1TXF3"/>
<reference evidence="5" key="1">
    <citation type="journal article" date="2021" name="PeerJ">
        <title>Extensive microbial diversity within the chicken gut microbiome revealed by metagenomics and culture.</title>
        <authorList>
            <person name="Gilroy R."/>
            <person name="Ravi A."/>
            <person name="Getino M."/>
            <person name="Pursley I."/>
            <person name="Horton D.L."/>
            <person name="Alikhan N.F."/>
            <person name="Baker D."/>
            <person name="Gharbi K."/>
            <person name="Hall N."/>
            <person name="Watson M."/>
            <person name="Adriaenssens E.M."/>
            <person name="Foster-Nyarko E."/>
            <person name="Jarju S."/>
            <person name="Secka A."/>
            <person name="Antonio M."/>
            <person name="Oren A."/>
            <person name="Chaudhuri R.R."/>
            <person name="La Ragione R."/>
            <person name="Hildebrand F."/>
            <person name="Pallen M.J."/>
        </authorList>
    </citation>
    <scope>NUCLEOTIDE SEQUENCE</scope>
    <source>
        <strain evidence="5">ChiBcec15-1070</strain>
    </source>
</reference>
<dbReference type="Gene3D" id="1.10.443.10">
    <property type="entry name" value="Intergrase catalytic core"/>
    <property type="match status" value="1"/>
</dbReference>
<comment type="similarity">
    <text evidence="1">Belongs to the 'phage' integrase family.</text>
</comment>
<evidence type="ECO:0000313" key="6">
    <source>
        <dbReference type="Proteomes" id="UP000823926"/>
    </source>
</evidence>
<evidence type="ECO:0000256" key="1">
    <source>
        <dbReference type="ARBA" id="ARBA00008857"/>
    </source>
</evidence>
<evidence type="ECO:0000259" key="4">
    <source>
        <dbReference type="PROSITE" id="PS51898"/>
    </source>
</evidence>
<keyword evidence="2" id="KW-0238">DNA-binding</keyword>
<dbReference type="SUPFAM" id="SSF56349">
    <property type="entry name" value="DNA breaking-rejoining enzymes"/>
    <property type="match status" value="1"/>
</dbReference>
<dbReference type="PANTHER" id="PTHR30349:SF64">
    <property type="entry name" value="PROPHAGE INTEGRASE INTD-RELATED"/>
    <property type="match status" value="1"/>
</dbReference>
<dbReference type="PROSITE" id="PS51898">
    <property type="entry name" value="TYR_RECOMBINASE"/>
    <property type="match status" value="1"/>
</dbReference>
<comment type="caution">
    <text evidence="5">The sequence shown here is derived from an EMBL/GenBank/DDBJ whole genome shotgun (WGS) entry which is preliminary data.</text>
</comment>
<dbReference type="Pfam" id="PF13102">
    <property type="entry name" value="Phage_int_SAM_5"/>
    <property type="match status" value="1"/>
</dbReference>